<protein>
    <submittedName>
        <fullName evidence="2">Helix-turn-helix domain-containing protein</fullName>
    </submittedName>
</protein>
<dbReference type="CDD" id="cd00093">
    <property type="entry name" value="HTH_XRE"/>
    <property type="match status" value="1"/>
</dbReference>
<dbReference type="InterPro" id="IPR001387">
    <property type="entry name" value="Cro/C1-type_HTH"/>
</dbReference>
<dbReference type="EMBL" id="JBIGHV010000013">
    <property type="protein sequence ID" value="MFG6433549.1"/>
    <property type="molecule type" value="Genomic_DNA"/>
</dbReference>
<organism evidence="2 3">
    <name type="scientific">Pelomonas parva</name>
    <dbReference type="NCBI Taxonomy" id="3299032"/>
    <lineage>
        <taxon>Bacteria</taxon>
        <taxon>Pseudomonadati</taxon>
        <taxon>Pseudomonadota</taxon>
        <taxon>Betaproteobacteria</taxon>
        <taxon>Burkholderiales</taxon>
        <taxon>Sphaerotilaceae</taxon>
        <taxon>Roseateles</taxon>
    </lineage>
</organism>
<proteinExistence type="predicted"/>
<name>A0ABW7FA91_9BURK</name>
<dbReference type="Gene3D" id="1.10.260.40">
    <property type="entry name" value="lambda repressor-like DNA-binding domains"/>
    <property type="match status" value="1"/>
</dbReference>
<reference evidence="2 3" key="1">
    <citation type="submission" date="2024-08" db="EMBL/GenBank/DDBJ databases">
        <authorList>
            <person name="Lu H."/>
        </authorList>
    </citation>
    <scope>NUCLEOTIDE SEQUENCE [LARGE SCALE GENOMIC DNA]</scope>
    <source>
        <strain evidence="2 3">LYH14W</strain>
    </source>
</reference>
<comment type="caution">
    <text evidence="2">The sequence shown here is derived from an EMBL/GenBank/DDBJ whole genome shotgun (WGS) entry which is preliminary data.</text>
</comment>
<dbReference type="PROSITE" id="PS50943">
    <property type="entry name" value="HTH_CROC1"/>
    <property type="match status" value="1"/>
</dbReference>
<dbReference type="InterPro" id="IPR010982">
    <property type="entry name" value="Lambda_DNA-bd_dom_sf"/>
</dbReference>
<dbReference type="Proteomes" id="UP001606210">
    <property type="component" value="Unassembled WGS sequence"/>
</dbReference>
<feature type="domain" description="HTH cro/C1-type" evidence="1">
    <location>
        <begin position="17"/>
        <end position="71"/>
    </location>
</feature>
<accession>A0ABW7FA91</accession>
<sequence length="87" mass="10350">MQKNLHTQDQLLLRELLVELRNAAQLTQVDLAKRLEWEQTHVSRVERGVRRLDVLELRRWVNAMDVSLPDFVALFEQRLEAHTPPRL</sequence>
<dbReference type="RefSeq" id="WP_394484377.1">
    <property type="nucleotide sequence ID" value="NZ_JBIGHV010000013.1"/>
</dbReference>
<dbReference type="SMART" id="SM00530">
    <property type="entry name" value="HTH_XRE"/>
    <property type="match status" value="1"/>
</dbReference>
<dbReference type="Pfam" id="PF01381">
    <property type="entry name" value="HTH_3"/>
    <property type="match status" value="1"/>
</dbReference>
<gene>
    <name evidence="2" type="ORF">ACG00Y_26820</name>
</gene>
<keyword evidence="3" id="KW-1185">Reference proteome</keyword>
<evidence type="ECO:0000259" key="1">
    <source>
        <dbReference type="PROSITE" id="PS50943"/>
    </source>
</evidence>
<evidence type="ECO:0000313" key="2">
    <source>
        <dbReference type="EMBL" id="MFG6433549.1"/>
    </source>
</evidence>
<dbReference type="SUPFAM" id="SSF47413">
    <property type="entry name" value="lambda repressor-like DNA-binding domains"/>
    <property type="match status" value="1"/>
</dbReference>
<evidence type="ECO:0000313" key="3">
    <source>
        <dbReference type="Proteomes" id="UP001606210"/>
    </source>
</evidence>